<evidence type="ECO:0000259" key="1">
    <source>
        <dbReference type="Pfam" id="PF18545"/>
    </source>
</evidence>
<keyword evidence="3" id="KW-1185">Reference proteome</keyword>
<dbReference type="EMBL" id="JBHSXM010000001">
    <property type="protein sequence ID" value="MFC6835574.1"/>
    <property type="molecule type" value="Genomic_DNA"/>
</dbReference>
<comment type="caution">
    <text evidence="2">The sequence shown here is derived from an EMBL/GenBank/DDBJ whole genome shotgun (WGS) entry which is preliminary data.</text>
</comment>
<evidence type="ECO:0000313" key="3">
    <source>
        <dbReference type="Proteomes" id="UP001596406"/>
    </source>
</evidence>
<proteinExistence type="predicted"/>
<dbReference type="Pfam" id="PF18545">
    <property type="entry name" value="HalOD1"/>
    <property type="match status" value="1"/>
</dbReference>
<gene>
    <name evidence="2" type="ORF">ACFQHK_03515</name>
</gene>
<dbReference type="InterPro" id="IPR040624">
    <property type="entry name" value="HalOD1"/>
</dbReference>
<dbReference type="AlphaFoldDB" id="A0ABD5U5B1"/>
<evidence type="ECO:0000313" key="2">
    <source>
        <dbReference type="EMBL" id="MFC6835574.1"/>
    </source>
</evidence>
<dbReference type="RefSeq" id="WP_304447272.1">
    <property type="nucleotide sequence ID" value="NZ_JARRAH010000001.1"/>
</dbReference>
<reference evidence="2 3" key="1">
    <citation type="journal article" date="2019" name="Int. J. Syst. Evol. Microbiol.">
        <title>The Global Catalogue of Microorganisms (GCM) 10K type strain sequencing project: providing services to taxonomists for standard genome sequencing and annotation.</title>
        <authorList>
            <consortium name="The Broad Institute Genomics Platform"/>
            <consortium name="The Broad Institute Genome Sequencing Center for Infectious Disease"/>
            <person name="Wu L."/>
            <person name="Ma J."/>
        </authorList>
    </citation>
    <scope>NUCLEOTIDE SEQUENCE [LARGE SCALE GENOMIC DNA]</scope>
    <source>
        <strain evidence="2 3">PSRA2</strain>
    </source>
</reference>
<accession>A0ABD5U5B1</accession>
<organism evidence="2 3">
    <name type="scientific">Halomarina ordinaria</name>
    <dbReference type="NCBI Taxonomy" id="3033939"/>
    <lineage>
        <taxon>Archaea</taxon>
        <taxon>Methanobacteriati</taxon>
        <taxon>Methanobacteriota</taxon>
        <taxon>Stenosarchaea group</taxon>
        <taxon>Halobacteria</taxon>
        <taxon>Halobacteriales</taxon>
        <taxon>Natronomonadaceae</taxon>
        <taxon>Halomarina</taxon>
    </lineage>
</organism>
<protein>
    <submittedName>
        <fullName evidence="2">HalOD1 output domain-containing protein</fullName>
    </submittedName>
</protein>
<sequence length="82" mass="8640">MNRTTPTESVVSAVVDAKDCTPMELPPLYEVVDPDALDSVVEAGLSVSFRYAGCEVHVEDGEAIATVPPTAEMVAPPQGQTH</sequence>
<feature type="domain" description="Halobacterial output" evidence="1">
    <location>
        <begin position="3"/>
        <end position="65"/>
    </location>
</feature>
<name>A0ABD5U5B1_9EURY</name>
<dbReference type="Proteomes" id="UP001596406">
    <property type="component" value="Unassembled WGS sequence"/>
</dbReference>